<dbReference type="RefSeq" id="WP_237334773.1">
    <property type="nucleotide sequence ID" value="NZ_BAABCM010000001.1"/>
</dbReference>
<keyword evidence="2" id="KW-1133">Transmembrane helix</keyword>
<sequence length="109" mass="11789">MSHPNNPAPQQPQEPRPAATESRSRHGLLATAILVAGLGGGLLAWHPWDKAPVPAPADPRHISIQKVGEQREAGNSDATQPVYCLTNETGSLYCMVLPNRYTTIQEERG</sequence>
<proteinExistence type="predicted"/>
<gene>
    <name evidence="3" type="ORF">GCM10022380_12900</name>
</gene>
<dbReference type="EMBL" id="BAABCM010000001">
    <property type="protein sequence ID" value="GAA3797118.1"/>
    <property type="molecule type" value="Genomic_DNA"/>
</dbReference>
<keyword evidence="4" id="KW-1185">Reference proteome</keyword>
<comment type="caution">
    <text evidence="3">The sequence shown here is derived from an EMBL/GenBank/DDBJ whole genome shotgun (WGS) entry which is preliminary data.</text>
</comment>
<keyword evidence="2" id="KW-0812">Transmembrane</keyword>
<reference evidence="4" key="1">
    <citation type="journal article" date="2019" name="Int. J. Syst. Evol. Microbiol.">
        <title>The Global Catalogue of Microorganisms (GCM) 10K type strain sequencing project: providing services to taxonomists for standard genome sequencing and annotation.</title>
        <authorList>
            <consortium name="The Broad Institute Genomics Platform"/>
            <consortium name="The Broad Institute Genome Sequencing Center for Infectious Disease"/>
            <person name="Wu L."/>
            <person name="Ma J."/>
        </authorList>
    </citation>
    <scope>NUCLEOTIDE SEQUENCE [LARGE SCALE GENOMIC DNA]</scope>
    <source>
        <strain evidence="4">JCM 17017</strain>
    </source>
</reference>
<evidence type="ECO:0000313" key="3">
    <source>
        <dbReference type="EMBL" id="GAA3797118.1"/>
    </source>
</evidence>
<keyword evidence="2" id="KW-0472">Membrane</keyword>
<evidence type="ECO:0000256" key="2">
    <source>
        <dbReference type="SAM" id="Phobius"/>
    </source>
</evidence>
<accession>A0ABP7HN44</accession>
<evidence type="ECO:0000313" key="4">
    <source>
        <dbReference type="Proteomes" id="UP001501624"/>
    </source>
</evidence>
<evidence type="ECO:0000256" key="1">
    <source>
        <dbReference type="SAM" id="MobiDB-lite"/>
    </source>
</evidence>
<protein>
    <submittedName>
        <fullName evidence="3">Uncharacterized protein</fullName>
    </submittedName>
</protein>
<feature type="transmembrane region" description="Helical" evidence="2">
    <location>
        <begin position="28"/>
        <end position="48"/>
    </location>
</feature>
<organism evidence="3 4">
    <name type="scientific">Amycolatopsis tucumanensis</name>
    <dbReference type="NCBI Taxonomy" id="401106"/>
    <lineage>
        <taxon>Bacteria</taxon>
        <taxon>Bacillati</taxon>
        <taxon>Actinomycetota</taxon>
        <taxon>Actinomycetes</taxon>
        <taxon>Pseudonocardiales</taxon>
        <taxon>Pseudonocardiaceae</taxon>
        <taxon>Amycolatopsis</taxon>
    </lineage>
</organism>
<feature type="compositionally biased region" description="Pro residues" evidence="1">
    <location>
        <begin position="1"/>
        <end position="15"/>
    </location>
</feature>
<dbReference type="Proteomes" id="UP001501624">
    <property type="component" value="Unassembled WGS sequence"/>
</dbReference>
<feature type="region of interest" description="Disordered" evidence="1">
    <location>
        <begin position="1"/>
        <end position="25"/>
    </location>
</feature>
<name>A0ABP7HN44_9PSEU</name>